<protein>
    <submittedName>
        <fullName evidence="1">Uncharacterized protein</fullName>
    </submittedName>
</protein>
<keyword evidence="2" id="KW-1185">Reference proteome</keyword>
<organism evidence="1 2">
    <name type="scientific">Nezara viridula</name>
    <name type="common">Southern green stink bug</name>
    <name type="synonym">Cimex viridulus</name>
    <dbReference type="NCBI Taxonomy" id="85310"/>
    <lineage>
        <taxon>Eukaryota</taxon>
        <taxon>Metazoa</taxon>
        <taxon>Ecdysozoa</taxon>
        <taxon>Arthropoda</taxon>
        <taxon>Hexapoda</taxon>
        <taxon>Insecta</taxon>
        <taxon>Pterygota</taxon>
        <taxon>Neoptera</taxon>
        <taxon>Paraneoptera</taxon>
        <taxon>Hemiptera</taxon>
        <taxon>Heteroptera</taxon>
        <taxon>Panheteroptera</taxon>
        <taxon>Pentatomomorpha</taxon>
        <taxon>Pentatomoidea</taxon>
        <taxon>Pentatomidae</taxon>
        <taxon>Pentatominae</taxon>
        <taxon>Nezara</taxon>
    </lineage>
</organism>
<evidence type="ECO:0000313" key="2">
    <source>
        <dbReference type="Proteomes" id="UP001152798"/>
    </source>
</evidence>
<name>A0A9P0HMZ5_NEZVI</name>
<dbReference type="AlphaFoldDB" id="A0A9P0HMZ5"/>
<dbReference type="EMBL" id="OV725082">
    <property type="protein sequence ID" value="CAH1404567.1"/>
    <property type="molecule type" value="Genomic_DNA"/>
</dbReference>
<dbReference type="Proteomes" id="UP001152798">
    <property type="component" value="Chromosome 6"/>
</dbReference>
<proteinExistence type="predicted"/>
<accession>A0A9P0HMZ5</accession>
<reference evidence="1" key="1">
    <citation type="submission" date="2022-01" db="EMBL/GenBank/DDBJ databases">
        <authorList>
            <person name="King R."/>
        </authorList>
    </citation>
    <scope>NUCLEOTIDE SEQUENCE</scope>
</reference>
<sequence length="43" mass="4902">MLFKEEQQGGSDKKNVRNCWSKGILSLLLLHAPLGQTQDLYLK</sequence>
<gene>
    <name evidence="1" type="ORF">NEZAVI_LOCUS12954</name>
</gene>
<evidence type="ECO:0000313" key="1">
    <source>
        <dbReference type="EMBL" id="CAH1404567.1"/>
    </source>
</evidence>